<dbReference type="Pfam" id="PF07980">
    <property type="entry name" value="SusD_RagB"/>
    <property type="match status" value="1"/>
</dbReference>
<accession>A0A074L0B8</accession>
<sequence>MLQTMKNQLQKLNSLIYSLIALSFIISCSSDYLDEIPYGEVAPSEMLKPENIERAIIAAYSVLNGQFDNATSGFNSPASNWSFGDVVSDDAYKGGGGTGDQNQIHQMEIFNTTPVVVDVQRKWSALYEGIKRTNYALNLLKNSDIFDANLRKIREGELRFLRGHYYFELKKIYHNVPYIDESVIDFQDFYVGNLSLTNDELWSLIEADFKAAYELLPNDQQDIGRPTKMAAAAYLGKTYVFQSKWANALTVLDEVINSGKYTLHPDFRGLFLPENDNSREIIFAVQHSVNDGEPRHFNGAIGDRLSAPGGPHYQQYGFHRPSLDLIESFITNEKGLPFSSTINAANYVDPRLDHTVGRPGIPYLDLGINYEANWARDLSTYGPFAPKKRIVSPLSNLQVKEWPYISSLNYYILRYADLLLWKAEVQVELGDLEGARQTVNMIRNRAKNSIPVIRLDGSGPAANYAIDIYEEAWTDMSLARQAVRLERRLELALEGHRFFDLVRWGVADQVLNTFFTKERAQRSHLVNANFIKGKHEYFPIPQTYIDLVGENLVKQNPGY</sequence>
<keyword evidence="4" id="KW-0472">Membrane</keyword>
<proteinExistence type="inferred from homology"/>
<organism evidence="8 9">
    <name type="scientific">Anditalea andensis</name>
    <dbReference type="NCBI Taxonomy" id="1048983"/>
    <lineage>
        <taxon>Bacteria</taxon>
        <taxon>Pseudomonadati</taxon>
        <taxon>Bacteroidota</taxon>
        <taxon>Cytophagia</taxon>
        <taxon>Cytophagales</taxon>
        <taxon>Cytophagaceae</taxon>
        <taxon>Anditalea</taxon>
    </lineage>
</organism>
<dbReference type="PROSITE" id="PS51257">
    <property type="entry name" value="PROKAR_LIPOPROTEIN"/>
    <property type="match status" value="1"/>
</dbReference>
<dbReference type="InterPro" id="IPR011990">
    <property type="entry name" value="TPR-like_helical_dom_sf"/>
</dbReference>
<dbReference type="GO" id="GO:0009279">
    <property type="term" value="C:cell outer membrane"/>
    <property type="evidence" value="ECO:0007669"/>
    <property type="project" value="UniProtKB-SubCell"/>
</dbReference>
<keyword evidence="5" id="KW-0998">Cell outer membrane</keyword>
<keyword evidence="3" id="KW-0732">Signal</keyword>
<feature type="domain" description="RagB/SusD" evidence="6">
    <location>
        <begin position="280"/>
        <end position="559"/>
    </location>
</feature>
<dbReference type="Gene3D" id="1.25.40.390">
    <property type="match status" value="1"/>
</dbReference>
<protein>
    <submittedName>
        <fullName evidence="8">Starch-binding protein</fullName>
    </submittedName>
</protein>
<dbReference type="EMBL" id="JMIH01000017">
    <property type="protein sequence ID" value="KEO73935.1"/>
    <property type="molecule type" value="Genomic_DNA"/>
</dbReference>
<evidence type="ECO:0000256" key="2">
    <source>
        <dbReference type="ARBA" id="ARBA00006275"/>
    </source>
</evidence>
<evidence type="ECO:0000313" key="8">
    <source>
        <dbReference type="EMBL" id="KEO73935.1"/>
    </source>
</evidence>
<comment type="similarity">
    <text evidence="2">Belongs to the SusD family.</text>
</comment>
<dbReference type="eggNOG" id="COG0446">
    <property type="taxonomic scope" value="Bacteria"/>
</dbReference>
<name>A0A074L0B8_9BACT</name>
<dbReference type="Proteomes" id="UP000027821">
    <property type="component" value="Unassembled WGS sequence"/>
</dbReference>
<keyword evidence="9" id="KW-1185">Reference proteome</keyword>
<evidence type="ECO:0000259" key="7">
    <source>
        <dbReference type="Pfam" id="PF14322"/>
    </source>
</evidence>
<dbReference type="OrthoDB" id="9792139at2"/>
<gene>
    <name evidence="8" type="ORF">EL17_09395</name>
</gene>
<feature type="domain" description="SusD-like N-terminal" evidence="7">
    <location>
        <begin position="31"/>
        <end position="239"/>
    </location>
</feature>
<dbReference type="InterPro" id="IPR033985">
    <property type="entry name" value="SusD-like_N"/>
</dbReference>
<evidence type="ECO:0000259" key="6">
    <source>
        <dbReference type="Pfam" id="PF07980"/>
    </source>
</evidence>
<comment type="subcellular location">
    <subcellularLocation>
        <location evidence="1">Cell outer membrane</location>
    </subcellularLocation>
</comment>
<dbReference type="Pfam" id="PF14322">
    <property type="entry name" value="SusD-like_3"/>
    <property type="match status" value="1"/>
</dbReference>
<dbReference type="InterPro" id="IPR012944">
    <property type="entry name" value="SusD_RagB_dom"/>
</dbReference>
<evidence type="ECO:0000256" key="1">
    <source>
        <dbReference type="ARBA" id="ARBA00004442"/>
    </source>
</evidence>
<dbReference type="SUPFAM" id="SSF48452">
    <property type="entry name" value="TPR-like"/>
    <property type="match status" value="1"/>
</dbReference>
<dbReference type="AlphaFoldDB" id="A0A074L0B8"/>
<reference evidence="8 9" key="1">
    <citation type="submission" date="2014-04" db="EMBL/GenBank/DDBJ databases">
        <title>Characterization and application of a salt tolerant electro-active bacterium.</title>
        <authorList>
            <person name="Yang L."/>
            <person name="Wei S."/>
            <person name="Tay Q.X.M."/>
        </authorList>
    </citation>
    <scope>NUCLEOTIDE SEQUENCE [LARGE SCALE GENOMIC DNA]</scope>
    <source>
        <strain evidence="8 9">LY1</strain>
    </source>
</reference>
<dbReference type="STRING" id="1048983.EL17_09395"/>
<evidence type="ECO:0000313" key="9">
    <source>
        <dbReference type="Proteomes" id="UP000027821"/>
    </source>
</evidence>
<evidence type="ECO:0000256" key="4">
    <source>
        <dbReference type="ARBA" id="ARBA00023136"/>
    </source>
</evidence>
<comment type="caution">
    <text evidence="8">The sequence shown here is derived from an EMBL/GenBank/DDBJ whole genome shotgun (WGS) entry which is preliminary data.</text>
</comment>
<evidence type="ECO:0000256" key="5">
    <source>
        <dbReference type="ARBA" id="ARBA00023237"/>
    </source>
</evidence>
<evidence type="ECO:0000256" key="3">
    <source>
        <dbReference type="ARBA" id="ARBA00022729"/>
    </source>
</evidence>